<protein>
    <submittedName>
        <fullName evidence="1">Uncharacterized protein</fullName>
    </submittedName>
</protein>
<reference evidence="2" key="1">
    <citation type="journal article" date="2023" name="Mol. Phylogenet. Evol.">
        <title>Genome-scale phylogeny and comparative genomics of the fungal order Sordariales.</title>
        <authorList>
            <person name="Hensen N."/>
            <person name="Bonometti L."/>
            <person name="Westerberg I."/>
            <person name="Brannstrom I.O."/>
            <person name="Guillou S."/>
            <person name="Cros-Aarteil S."/>
            <person name="Calhoun S."/>
            <person name="Haridas S."/>
            <person name="Kuo A."/>
            <person name="Mondo S."/>
            <person name="Pangilinan J."/>
            <person name="Riley R."/>
            <person name="LaButti K."/>
            <person name="Andreopoulos B."/>
            <person name="Lipzen A."/>
            <person name="Chen C."/>
            <person name="Yan M."/>
            <person name="Daum C."/>
            <person name="Ng V."/>
            <person name="Clum A."/>
            <person name="Steindorff A."/>
            <person name="Ohm R.A."/>
            <person name="Martin F."/>
            <person name="Silar P."/>
            <person name="Natvig D.O."/>
            <person name="Lalanne C."/>
            <person name="Gautier V."/>
            <person name="Ament-Velasquez S.L."/>
            <person name="Kruys A."/>
            <person name="Hutchinson M.I."/>
            <person name="Powell A.J."/>
            <person name="Barry K."/>
            <person name="Miller A.N."/>
            <person name="Grigoriev I.V."/>
            <person name="Debuchy R."/>
            <person name="Gladieux P."/>
            <person name="Hiltunen Thoren M."/>
            <person name="Johannesson H."/>
        </authorList>
    </citation>
    <scope>NUCLEOTIDE SEQUENCE [LARGE SCALE GENOMIC DNA]</scope>
    <source>
        <strain evidence="2">CBS 340.73</strain>
    </source>
</reference>
<organism evidence="1 2">
    <name type="scientific">Diplogelasinospora grovesii</name>
    <dbReference type="NCBI Taxonomy" id="303347"/>
    <lineage>
        <taxon>Eukaryota</taxon>
        <taxon>Fungi</taxon>
        <taxon>Dikarya</taxon>
        <taxon>Ascomycota</taxon>
        <taxon>Pezizomycotina</taxon>
        <taxon>Sordariomycetes</taxon>
        <taxon>Sordariomycetidae</taxon>
        <taxon>Sordariales</taxon>
        <taxon>Diplogelasinosporaceae</taxon>
        <taxon>Diplogelasinospora</taxon>
    </lineage>
</organism>
<proteinExistence type="predicted"/>
<comment type="caution">
    <text evidence="1">The sequence shown here is derived from an EMBL/GenBank/DDBJ whole genome shotgun (WGS) entry which is preliminary data.</text>
</comment>
<evidence type="ECO:0000313" key="1">
    <source>
        <dbReference type="EMBL" id="KAK3936099.1"/>
    </source>
</evidence>
<dbReference type="AlphaFoldDB" id="A0AAN6MZ73"/>
<name>A0AAN6MZ73_9PEZI</name>
<dbReference type="EMBL" id="MU853894">
    <property type="protein sequence ID" value="KAK3936099.1"/>
    <property type="molecule type" value="Genomic_DNA"/>
</dbReference>
<accession>A0AAN6MZ73</accession>
<evidence type="ECO:0000313" key="2">
    <source>
        <dbReference type="Proteomes" id="UP001303473"/>
    </source>
</evidence>
<sequence length="116" mass="12686">MTKSRAPSPLWHRALEKYRENLANPRDYQMIQSVHSLDELVRSLASIQTAATDKYSGVISLNDIAPRLKFVDDFTAVIALCFGADAALTTAVWGSIRLILSHAAKAGETLKEVLGS</sequence>
<dbReference type="Proteomes" id="UP001303473">
    <property type="component" value="Unassembled WGS sequence"/>
</dbReference>
<gene>
    <name evidence="1" type="ORF">QBC46DRAFT_395878</name>
</gene>
<keyword evidence="2" id="KW-1185">Reference proteome</keyword>